<evidence type="ECO:0000313" key="2">
    <source>
        <dbReference type="Proteomes" id="UP000886749"/>
    </source>
</evidence>
<dbReference type="AlphaFoldDB" id="A0A9D1DCX4"/>
<name>A0A9D1DCX4_9FIRM</name>
<proteinExistence type="predicted"/>
<comment type="caution">
    <text evidence="1">The sequence shown here is derived from an EMBL/GenBank/DDBJ whole genome shotgun (WGS) entry which is preliminary data.</text>
</comment>
<evidence type="ECO:0000313" key="1">
    <source>
        <dbReference type="EMBL" id="HIR41747.1"/>
    </source>
</evidence>
<organism evidence="1 2">
    <name type="scientific">Candidatus Egerieicola pullicola</name>
    <dbReference type="NCBI Taxonomy" id="2840775"/>
    <lineage>
        <taxon>Bacteria</taxon>
        <taxon>Bacillati</taxon>
        <taxon>Bacillota</taxon>
        <taxon>Clostridia</taxon>
        <taxon>Eubacteriales</taxon>
        <taxon>Oscillospiraceae</taxon>
        <taxon>Oscillospiraceae incertae sedis</taxon>
        <taxon>Candidatus Egerieicola</taxon>
    </lineage>
</organism>
<reference evidence="1" key="1">
    <citation type="submission" date="2020-10" db="EMBL/GenBank/DDBJ databases">
        <authorList>
            <person name="Gilroy R."/>
        </authorList>
    </citation>
    <scope>NUCLEOTIDE SEQUENCE</scope>
    <source>
        <strain evidence="1">CHK184-25365</strain>
    </source>
</reference>
<gene>
    <name evidence="1" type="ORF">IAB36_07965</name>
</gene>
<reference evidence="1" key="2">
    <citation type="journal article" date="2021" name="PeerJ">
        <title>Extensive microbial diversity within the chicken gut microbiome revealed by metagenomics and culture.</title>
        <authorList>
            <person name="Gilroy R."/>
            <person name="Ravi A."/>
            <person name="Getino M."/>
            <person name="Pursley I."/>
            <person name="Horton D.L."/>
            <person name="Alikhan N.F."/>
            <person name="Baker D."/>
            <person name="Gharbi K."/>
            <person name="Hall N."/>
            <person name="Watson M."/>
            <person name="Adriaenssens E.M."/>
            <person name="Foster-Nyarko E."/>
            <person name="Jarju S."/>
            <person name="Secka A."/>
            <person name="Antonio M."/>
            <person name="Oren A."/>
            <person name="Chaudhuri R.R."/>
            <person name="La Ragione R."/>
            <person name="Hildebrand F."/>
            <person name="Pallen M.J."/>
        </authorList>
    </citation>
    <scope>NUCLEOTIDE SEQUENCE</scope>
    <source>
        <strain evidence="1">CHK184-25365</strain>
    </source>
</reference>
<sequence length="105" mass="11554">MSLPNTLGDFFSRYGTAFTISGGSTVYGCLSRVDGEDQPEELTSLPMGYCPAHRVRILSQGSVPLQENQVLTAGGKQYTLVLVRPVKLGEELLYYKSIAYEQEES</sequence>
<dbReference type="EMBL" id="DVGY01000184">
    <property type="protein sequence ID" value="HIR41747.1"/>
    <property type="molecule type" value="Genomic_DNA"/>
</dbReference>
<dbReference type="Proteomes" id="UP000886749">
    <property type="component" value="Unassembled WGS sequence"/>
</dbReference>
<protein>
    <submittedName>
        <fullName evidence="1">Uncharacterized protein</fullName>
    </submittedName>
</protein>
<accession>A0A9D1DCX4</accession>